<evidence type="ECO:0000313" key="3">
    <source>
        <dbReference type="Proteomes" id="UP000006038"/>
    </source>
</evidence>
<name>J3MIJ6_ORYBR</name>
<keyword evidence="3" id="KW-1185">Reference proteome</keyword>
<feature type="chain" id="PRO_5003773543" description="Secreted peptide" evidence="1">
    <location>
        <begin position="17"/>
        <end position="79"/>
    </location>
</feature>
<evidence type="ECO:0000256" key="1">
    <source>
        <dbReference type="SAM" id="SignalP"/>
    </source>
</evidence>
<evidence type="ECO:0008006" key="4">
    <source>
        <dbReference type="Google" id="ProtNLM"/>
    </source>
</evidence>
<reference evidence="2" key="2">
    <citation type="submission" date="2013-04" db="UniProtKB">
        <authorList>
            <consortium name="EnsemblPlants"/>
        </authorList>
    </citation>
    <scope>IDENTIFICATION</scope>
</reference>
<reference evidence="2" key="1">
    <citation type="journal article" date="2013" name="Nat. Commun.">
        <title>Whole-genome sequencing of Oryza brachyantha reveals mechanisms underlying Oryza genome evolution.</title>
        <authorList>
            <person name="Chen J."/>
            <person name="Huang Q."/>
            <person name="Gao D."/>
            <person name="Wang J."/>
            <person name="Lang Y."/>
            <person name="Liu T."/>
            <person name="Li B."/>
            <person name="Bai Z."/>
            <person name="Luis Goicoechea J."/>
            <person name="Liang C."/>
            <person name="Chen C."/>
            <person name="Zhang W."/>
            <person name="Sun S."/>
            <person name="Liao Y."/>
            <person name="Zhang X."/>
            <person name="Yang L."/>
            <person name="Song C."/>
            <person name="Wang M."/>
            <person name="Shi J."/>
            <person name="Liu G."/>
            <person name="Liu J."/>
            <person name="Zhou H."/>
            <person name="Zhou W."/>
            <person name="Yu Q."/>
            <person name="An N."/>
            <person name="Chen Y."/>
            <person name="Cai Q."/>
            <person name="Wang B."/>
            <person name="Liu B."/>
            <person name="Min J."/>
            <person name="Huang Y."/>
            <person name="Wu H."/>
            <person name="Li Z."/>
            <person name="Zhang Y."/>
            <person name="Yin Y."/>
            <person name="Song W."/>
            <person name="Jiang J."/>
            <person name="Jackson S.A."/>
            <person name="Wing R.A."/>
            <person name="Wang J."/>
            <person name="Chen M."/>
        </authorList>
    </citation>
    <scope>NUCLEOTIDE SEQUENCE [LARGE SCALE GENOMIC DNA]</scope>
    <source>
        <strain evidence="2">cv. IRGC 101232</strain>
    </source>
</reference>
<protein>
    <recommendedName>
        <fullName evidence="4">Secreted peptide</fullName>
    </recommendedName>
</protein>
<proteinExistence type="predicted"/>
<dbReference type="Proteomes" id="UP000006038">
    <property type="component" value="Chromosome 7"/>
</dbReference>
<feature type="signal peptide" evidence="1">
    <location>
        <begin position="1"/>
        <end position="16"/>
    </location>
</feature>
<evidence type="ECO:0000313" key="2">
    <source>
        <dbReference type="EnsemblPlants" id="OB07G12280.1"/>
    </source>
</evidence>
<accession>J3MIJ6</accession>
<organism evidence="2">
    <name type="scientific">Oryza brachyantha</name>
    <name type="common">malo sina</name>
    <dbReference type="NCBI Taxonomy" id="4533"/>
    <lineage>
        <taxon>Eukaryota</taxon>
        <taxon>Viridiplantae</taxon>
        <taxon>Streptophyta</taxon>
        <taxon>Embryophyta</taxon>
        <taxon>Tracheophyta</taxon>
        <taxon>Spermatophyta</taxon>
        <taxon>Magnoliopsida</taxon>
        <taxon>Liliopsida</taxon>
        <taxon>Poales</taxon>
        <taxon>Poaceae</taxon>
        <taxon>BOP clade</taxon>
        <taxon>Oryzoideae</taxon>
        <taxon>Oryzeae</taxon>
        <taxon>Oryzinae</taxon>
        <taxon>Oryza</taxon>
    </lineage>
</organism>
<dbReference type="EnsemblPlants" id="OB07G12280.1">
    <property type="protein sequence ID" value="OB07G12280.1"/>
    <property type="gene ID" value="OB07G12280"/>
</dbReference>
<dbReference type="AlphaFoldDB" id="J3MIJ6"/>
<dbReference type="Gramene" id="OB07G12280.1">
    <property type="protein sequence ID" value="OB07G12280.1"/>
    <property type="gene ID" value="OB07G12280"/>
</dbReference>
<keyword evidence="1" id="KW-0732">Signal</keyword>
<dbReference type="HOGENOM" id="CLU_2609887_0_0_1"/>
<sequence length="79" mass="8598">MSAALVLVVLLPLVASTTVPHRHWLPPHHLTSLDASEPLTTFFEVDRPIRPPRGSLGPCSMLVLSISLVQLHLQSVTLS</sequence>